<dbReference type="InterPro" id="IPR036653">
    <property type="entry name" value="CinA-like_C"/>
</dbReference>
<dbReference type="NCBIfam" id="TIGR00199">
    <property type="entry name" value="PncC_domain"/>
    <property type="match status" value="1"/>
</dbReference>
<dbReference type="Pfam" id="PF02464">
    <property type="entry name" value="CinA"/>
    <property type="match status" value="1"/>
</dbReference>
<comment type="caution">
    <text evidence="2">The sequence shown here is derived from an EMBL/GenBank/DDBJ whole genome shotgun (WGS) entry which is preliminary data.</text>
</comment>
<evidence type="ECO:0000313" key="2">
    <source>
        <dbReference type="EMBL" id="KAK4129343.1"/>
    </source>
</evidence>
<dbReference type="Proteomes" id="UP001302602">
    <property type="component" value="Unassembled WGS sequence"/>
</dbReference>
<dbReference type="InterPro" id="IPR008136">
    <property type="entry name" value="CinA_C"/>
</dbReference>
<evidence type="ECO:0000259" key="1">
    <source>
        <dbReference type="Pfam" id="PF02464"/>
    </source>
</evidence>
<sequence>MASDVINLLRAANQTIGVAESLTAGLVMSALAAVPGASDAFRGGIVSYATPLKHSLLGVSAELIAREGVIHPDVAAQMAEGARKATTPEGEEATAWGVGTTGVAGPDEQDGKPAGTVFIGIASHWGGSRALGPFLFPGPRERVREATVMEALARLREELVAAADGEKEGKGGRRQAL</sequence>
<name>A0AAN6UAA4_9PEZI</name>
<keyword evidence="3" id="KW-1185">Reference proteome</keyword>
<dbReference type="GeneID" id="87827733"/>
<proteinExistence type="predicted"/>
<dbReference type="SUPFAM" id="SSF142433">
    <property type="entry name" value="CinA-like"/>
    <property type="match status" value="1"/>
</dbReference>
<dbReference type="Gene3D" id="3.90.950.20">
    <property type="entry name" value="CinA-like"/>
    <property type="match status" value="1"/>
</dbReference>
<protein>
    <recommendedName>
        <fullName evidence="1">CinA C-terminal domain-containing protein</fullName>
    </recommendedName>
</protein>
<feature type="domain" description="CinA C-terminal" evidence="1">
    <location>
        <begin position="2"/>
        <end position="159"/>
    </location>
</feature>
<dbReference type="EMBL" id="MU853223">
    <property type="protein sequence ID" value="KAK4129343.1"/>
    <property type="molecule type" value="Genomic_DNA"/>
</dbReference>
<organism evidence="2 3">
    <name type="scientific">Parathielavia appendiculata</name>
    <dbReference type="NCBI Taxonomy" id="2587402"/>
    <lineage>
        <taxon>Eukaryota</taxon>
        <taxon>Fungi</taxon>
        <taxon>Dikarya</taxon>
        <taxon>Ascomycota</taxon>
        <taxon>Pezizomycotina</taxon>
        <taxon>Sordariomycetes</taxon>
        <taxon>Sordariomycetidae</taxon>
        <taxon>Sordariales</taxon>
        <taxon>Chaetomiaceae</taxon>
        <taxon>Parathielavia</taxon>
    </lineage>
</organism>
<evidence type="ECO:0000313" key="3">
    <source>
        <dbReference type="Proteomes" id="UP001302602"/>
    </source>
</evidence>
<accession>A0AAN6UAA4</accession>
<gene>
    <name evidence="2" type="ORF">N657DRAFT_630253</name>
</gene>
<dbReference type="RefSeq" id="XP_062653114.1">
    <property type="nucleotide sequence ID" value="XM_062790964.1"/>
</dbReference>
<dbReference type="AlphaFoldDB" id="A0AAN6UAA4"/>
<reference evidence="2" key="1">
    <citation type="journal article" date="2023" name="Mol. Phylogenet. Evol.">
        <title>Genome-scale phylogeny and comparative genomics of the fungal order Sordariales.</title>
        <authorList>
            <person name="Hensen N."/>
            <person name="Bonometti L."/>
            <person name="Westerberg I."/>
            <person name="Brannstrom I.O."/>
            <person name="Guillou S."/>
            <person name="Cros-Aarteil S."/>
            <person name="Calhoun S."/>
            <person name="Haridas S."/>
            <person name="Kuo A."/>
            <person name="Mondo S."/>
            <person name="Pangilinan J."/>
            <person name="Riley R."/>
            <person name="LaButti K."/>
            <person name="Andreopoulos B."/>
            <person name="Lipzen A."/>
            <person name="Chen C."/>
            <person name="Yan M."/>
            <person name="Daum C."/>
            <person name="Ng V."/>
            <person name="Clum A."/>
            <person name="Steindorff A."/>
            <person name="Ohm R.A."/>
            <person name="Martin F."/>
            <person name="Silar P."/>
            <person name="Natvig D.O."/>
            <person name="Lalanne C."/>
            <person name="Gautier V."/>
            <person name="Ament-Velasquez S.L."/>
            <person name="Kruys A."/>
            <person name="Hutchinson M.I."/>
            <person name="Powell A.J."/>
            <person name="Barry K."/>
            <person name="Miller A.N."/>
            <person name="Grigoriev I.V."/>
            <person name="Debuchy R."/>
            <person name="Gladieux P."/>
            <person name="Hiltunen Thoren M."/>
            <person name="Johannesson H."/>
        </authorList>
    </citation>
    <scope>NUCLEOTIDE SEQUENCE</scope>
    <source>
        <strain evidence="2">CBS 731.68</strain>
    </source>
</reference>
<reference evidence="2" key="2">
    <citation type="submission" date="2023-05" db="EMBL/GenBank/DDBJ databases">
        <authorList>
            <consortium name="Lawrence Berkeley National Laboratory"/>
            <person name="Steindorff A."/>
            <person name="Hensen N."/>
            <person name="Bonometti L."/>
            <person name="Westerberg I."/>
            <person name="Brannstrom I.O."/>
            <person name="Guillou S."/>
            <person name="Cros-Aarteil S."/>
            <person name="Calhoun S."/>
            <person name="Haridas S."/>
            <person name="Kuo A."/>
            <person name="Mondo S."/>
            <person name="Pangilinan J."/>
            <person name="Riley R."/>
            <person name="Labutti K."/>
            <person name="Andreopoulos B."/>
            <person name="Lipzen A."/>
            <person name="Chen C."/>
            <person name="Yanf M."/>
            <person name="Daum C."/>
            <person name="Ng V."/>
            <person name="Clum A."/>
            <person name="Ohm R."/>
            <person name="Martin F."/>
            <person name="Silar P."/>
            <person name="Natvig D."/>
            <person name="Lalanne C."/>
            <person name="Gautier V."/>
            <person name="Ament-Velasquez S.L."/>
            <person name="Kruys A."/>
            <person name="Hutchinson M.I."/>
            <person name="Powell A.J."/>
            <person name="Barry K."/>
            <person name="Miller A.N."/>
            <person name="Grigoriev I.V."/>
            <person name="Debuchy R."/>
            <person name="Gladieux P."/>
            <person name="Thoren M.H."/>
            <person name="Johannesson H."/>
        </authorList>
    </citation>
    <scope>NUCLEOTIDE SEQUENCE</scope>
    <source>
        <strain evidence="2">CBS 731.68</strain>
    </source>
</reference>